<comment type="subcellular location">
    <subcellularLocation>
        <location evidence="2">Secreted</location>
    </subcellularLocation>
</comment>
<dbReference type="InterPro" id="IPR036990">
    <property type="entry name" value="M14A-like_propep"/>
</dbReference>
<dbReference type="RefSeq" id="XP_033167119.1">
    <property type="nucleotide sequence ID" value="XM_033311228.1"/>
</dbReference>
<comment type="cofactor">
    <cofactor evidence="1">
        <name>Zn(2+)</name>
        <dbReference type="ChEBI" id="CHEBI:29105"/>
    </cofactor>
</comment>
<dbReference type="GO" id="GO:0004181">
    <property type="term" value="F:metallocarboxypeptidase activity"/>
    <property type="evidence" value="ECO:0007669"/>
    <property type="project" value="InterPro"/>
</dbReference>
<keyword evidence="5 18" id="KW-0121">Carboxypeptidase</keyword>
<dbReference type="SMART" id="SM00631">
    <property type="entry name" value="Zn_pept"/>
    <property type="match status" value="1"/>
</dbReference>
<dbReference type="InterPro" id="IPR000834">
    <property type="entry name" value="Peptidase_M14"/>
</dbReference>
<sequence length="479" mass="55004">MYGFQSAMQENKMEKFYTDFYPRRIKMLPKGWTPKHWLLLLLVSCICVIQESKAASFCTKADQCALDEEIKKVADTVQARYDHTCIYQVELATEEHVRLFQALEQASDSCSFMGHARQPDQKLTIMVTGAKVADFDDLVHTYNVTHRVLNYNFQALIDANYLEVAPEDTKPEEFDWKRYHPLESINAWLKKLAETHPEVLLVELGVSAQGRPILGVQISFDYENRTTVFVESGIHAREWIAPATATYIIDQLVNSKDPAVQALARSHRWYIFPTVNPDGYQYTFKGDRMWRKNRASFGICRGVDLNRNFPFHWNVTGASGDPCRYDYSGPSAASELETRRMIEFIKYRVEMERIRTFISLHSYSQMIMFPYGHSAERVDNYHDLTDIGRLAAKKIKEVSGRIYKSGSIYETIYPSSGGSKDWAHGQLKIPITFSYELRGPADSEDLFILSAKEIEPTAAEAFTSIQTIVREAGKRGYYQ</sequence>
<dbReference type="PRINTS" id="PR00765">
    <property type="entry name" value="CRBOXYPTASEA"/>
</dbReference>
<dbReference type="GO" id="GO:0006508">
    <property type="term" value="P:proteolysis"/>
    <property type="evidence" value="ECO:0007669"/>
    <property type="project" value="UniProtKB-KW"/>
</dbReference>
<evidence type="ECO:0000256" key="4">
    <source>
        <dbReference type="ARBA" id="ARBA00022525"/>
    </source>
</evidence>
<evidence type="ECO:0000256" key="7">
    <source>
        <dbReference type="ARBA" id="ARBA00022723"/>
    </source>
</evidence>
<dbReference type="PANTHER" id="PTHR11705">
    <property type="entry name" value="PROTEASE FAMILY M14 CARBOXYPEPTIDASE A,B"/>
    <property type="match status" value="1"/>
</dbReference>
<dbReference type="Gene3D" id="3.40.630.10">
    <property type="entry name" value="Zn peptidases"/>
    <property type="match status" value="1"/>
</dbReference>
<keyword evidence="12" id="KW-1015">Disulfide bond</keyword>
<evidence type="ECO:0000256" key="6">
    <source>
        <dbReference type="ARBA" id="ARBA00022670"/>
    </source>
</evidence>
<dbReference type="Proteomes" id="UP000515162">
    <property type="component" value="Chromosome 3R"/>
</dbReference>
<dbReference type="Pfam" id="PF02244">
    <property type="entry name" value="Propep_M14"/>
    <property type="match status" value="1"/>
</dbReference>
<keyword evidence="10" id="KW-0862">Zinc</keyword>
<dbReference type="PANTHER" id="PTHR11705:SF60">
    <property type="entry name" value="FI16720P1"/>
    <property type="match status" value="1"/>
</dbReference>
<keyword evidence="7" id="KW-0479">Metal-binding</keyword>
<accession>A0A6P8KT59</accession>
<keyword evidence="8" id="KW-0732">Signal</keyword>
<gene>
    <name evidence="18" type="primary">LOC117145534</name>
</gene>
<dbReference type="PROSITE" id="PS00133">
    <property type="entry name" value="CARBOXYPEPT_ZN_2"/>
    <property type="match status" value="1"/>
</dbReference>
<evidence type="ECO:0000256" key="14">
    <source>
        <dbReference type="ARBA" id="ARBA00069039"/>
    </source>
</evidence>
<feature type="domain" description="Peptidase M14" evidence="16">
    <location>
        <begin position="178"/>
        <end position="472"/>
    </location>
</feature>
<evidence type="ECO:0000259" key="16">
    <source>
        <dbReference type="PROSITE" id="PS52035"/>
    </source>
</evidence>
<keyword evidence="9" id="KW-0378">Hydrolase</keyword>
<dbReference type="GO" id="GO:0008270">
    <property type="term" value="F:zinc ion binding"/>
    <property type="evidence" value="ECO:0007669"/>
    <property type="project" value="InterPro"/>
</dbReference>
<evidence type="ECO:0000256" key="15">
    <source>
        <dbReference type="PROSITE-ProRule" id="PRU01379"/>
    </source>
</evidence>
<reference evidence="18" key="1">
    <citation type="submission" date="2025-08" db="UniProtKB">
        <authorList>
            <consortium name="RefSeq"/>
        </authorList>
    </citation>
    <scope>IDENTIFICATION</scope>
    <source>
        <strain evidence="18">Mau12</strain>
        <tissue evidence="18">Whole Body</tissue>
    </source>
</reference>
<evidence type="ECO:0000256" key="13">
    <source>
        <dbReference type="ARBA" id="ARBA00057299"/>
    </source>
</evidence>
<dbReference type="Gene3D" id="3.30.70.340">
    <property type="entry name" value="Metallocarboxypeptidase-like"/>
    <property type="match status" value="1"/>
</dbReference>
<dbReference type="SUPFAM" id="SSF54897">
    <property type="entry name" value="Protease propeptides/inhibitors"/>
    <property type="match status" value="1"/>
</dbReference>
<dbReference type="InterPro" id="IPR003146">
    <property type="entry name" value="M14A_act_pep"/>
</dbReference>
<evidence type="ECO:0000256" key="11">
    <source>
        <dbReference type="ARBA" id="ARBA00023049"/>
    </source>
</evidence>
<evidence type="ECO:0000256" key="1">
    <source>
        <dbReference type="ARBA" id="ARBA00001947"/>
    </source>
</evidence>
<dbReference type="PROSITE" id="PS52035">
    <property type="entry name" value="PEPTIDASE_M14"/>
    <property type="match status" value="1"/>
</dbReference>
<feature type="active site" description="Proton donor/acceptor" evidence="15">
    <location>
        <position position="436"/>
    </location>
</feature>
<keyword evidence="17" id="KW-1185">Reference proteome</keyword>
<dbReference type="AlphaFoldDB" id="A0A6P8KT59"/>
<evidence type="ECO:0000313" key="17">
    <source>
        <dbReference type="Proteomes" id="UP000515162"/>
    </source>
</evidence>
<keyword evidence="4" id="KW-0964">Secreted</keyword>
<evidence type="ECO:0000256" key="2">
    <source>
        <dbReference type="ARBA" id="ARBA00004613"/>
    </source>
</evidence>
<comment type="similarity">
    <text evidence="3 15">Belongs to the peptidase M14 family.</text>
</comment>
<keyword evidence="6" id="KW-0645">Protease</keyword>
<keyword evidence="11" id="KW-0482">Metalloprotease</keyword>
<evidence type="ECO:0000313" key="18">
    <source>
        <dbReference type="RefSeq" id="XP_033167119.1"/>
    </source>
</evidence>
<dbReference type="FunFam" id="3.40.630.10:FF:000040">
    <property type="entry name" value="zinc carboxypeptidase"/>
    <property type="match status" value="1"/>
</dbReference>
<evidence type="ECO:0000256" key="5">
    <source>
        <dbReference type="ARBA" id="ARBA00022645"/>
    </source>
</evidence>
<dbReference type="SUPFAM" id="SSF53187">
    <property type="entry name" value="Zn-dependent exopeptidases"/>
    <property type="match status" value="1"/>
</dbReference>
<comment type="function">
    <text evidence="13">Involved in the digestion of the blood meal.</text>
</comment>
<evidence type="ECO:0000256" key="9">
    <source>
        <dbReference type="ARBA" id="ARBA00022801"/>
    </source>
</evidence>
<name>A0A6P8KT59_DROMA</name>
<dbReference type="FunFam" id="3.30.70.340:FF:000002">
    <property type="entry name" value="Carboxypeptidase A"/>
    <property type="match status" value="1"/>
</dbReference>
<proteinExistence type="inferred from homology"/>
<dbReference type="GO" id="GO:0005615">
    <property type="term" value="C:extracellular space"/>
    <property type="evidence" value="ECO:0007669"/>
    <property type="project" value="TreeGrafter"/>
</dbReference>
<evidence type="ECO:0000256" key="12">
    <source>
        <dbReference type="ARBA" id="ARBA00023157"/>
    </source>
</evidence>
<dbReference type="InterPro" id="IPR057247">
    <property type="entry name" value="CARBOXYPEPT_ZN_2"/>
</dbReference>
<protein>
    <recommendedName>
        <fullName evidence="14">Zinc carboxypeptidase A 1</fullName>
    </recommendedName>
</protein>
<evidence type="ECO:0000256" key="10">
    <source>
        <dbReference type="ARBA" id="ARBA00022833"/>
    </source>
</evidence>
<evidence type="ECO:0000256" key="3">
    <source>
        <dbReference type="ARBA" id="ARBA00005988"/>
    </source>
</evidence>
<dbReference type="CDD" id="cd03860">
    <property type="entry name" value="M14_CP_A-B_like"/>
    <property type="match status" value="1"/>
</dbReference>
<evidence type="ECO:0000256" key="8">
    <source>
        <dbReference type="ARBA" id="ARBA00022729"/>
    </source>
</evidence>
<dbReference type="Pfam" id="PF00246">
    <property type="entry name" value="Peptidase_M14"/>
    <property type="match status" value="1"/>
</dbReference>
<organism evidence="17 18">
    <name type="scientific">Drosophila mauritiana</name>
    <name type="common">Fruit fly</name>
    <dbReference type="NCBI Taxonomy" id="7226"/>
    <lineage>
        <taxon>Eukaryota</taxon>
        <taxon>Metazoa</taxon>
        <taxon>Ecdysozoa</taxon>
        <taxon>Arthropoda</taxon>
        <taxon>Hexapoda</taxon>
        <taxon>Insecta</taxon>
        <taxon>Pterygota</taxon>
        <taxon>Neoptera</taxon>
        <taxon>Endopterygota</taxon>
        <taxon>Diptera</taxon>
        <taxon>Brachycera</taxon>
        <taxon>Muscomorpha</taxon>
        <taxon>Ephydroidea</taxon>
        <taxon>Drosophilidae</taxon>
        <taxon>Drosophila</taxon>
        <taxon>Sophophora</taxon>
    </lineage>
</organism>
<dbReference type="GeneID" id="117145534"/>